<gene>
    <name evidence="2" type="ORF">PIIN_10618</name>
</gene>
<dbReference type="EMBL" id="CAFZ01000878">
    <property type="protein sequence ID" value="CCA76627.1"/>
    <property type="molecule type" value="Genomic_DNA"/>
</dbReference>
<proteinExistence type="predicted"/>
<name>G4TZ84_SERID</name>
<keyword evidence="1" id="KW-0732">Signal</keyword>
<dbReference type="Proteomes" id="UP000007148">
    <property type="component" value="Unassembled WGS sequence"/>
</dbReference>
<keyword evidence="3" id="KW-1185">Reference proteome</keyword>
<comment type="caution">
    <text evidence="2">The sequence shown here is derived from an EMBL/GenBank/DDBJ whole genome shotgun (WGS) entry which is preliminary data.</text>
</comment>
<dbReference type="AlphaFoldDB" id="G4TZ84"/>
<accession>G4TZ84</accession>
<reference evidence="2 3" key="1">
    <citation type="journal article" date="2011" name="PLoS Pathog.">
        <title>Endophytic Life Strategies Decoded by Genome and Transcriptome Analyses of the Mutualistic Root Symbiont Piriformospora indica.</title>
        <authorList>
            <person name="Zuccaro A."/>
            <person name="Lahrmann U."/>
            <person name="Guldener U."/>
            <person name="Langen G."/>
            <person name="Pfiffi S."/>
            <person name="Biedenkopf D."/>
            <person name="Wong P."/>
            <person name="Samans B."/>
            <person name="Grimm C."/>
            <person name="Basiewicz M."/>
            <person name="Murat C."/>
            <person name="Martin F."/>
            <person name="Kogel K.H."/>
        </authorList>
    </citation>
    <scope>NUCLEOTIDE SEQUENCE [LARGE SCALE GENOMIC DNA]</scope>
    <source>
        <strain evidence="2 3">DSM 11827</strain>
    </source>
</reference>
<evidence type="ECO:0000313" key="2">
    <source>
        <dbReference type="EMBL" id="CCA76627.1"/>
    </source>
</evidence>
<feature type="chain" id="PRO_5003469275" evidence="1">
    <location>
        <begin position="20"/>
        <end position="108"/>
    </location>
</feature>
<sequence>MRFFSVIPLLVATVSGVFAAPIPSGESLPSLVAIQRRDGYLYRGTNKDDVKDLAPTKTRLAGNPAIGREPELTKADHGDHYVHGGSGISVSTDPSALSQPYLWRYCEQ</sequence>
<evidence type="ECO:0000256" key="1">
    <source>
        <dbReference type="SAM" id="SignalP"/>
    </source>
</evidence>
<organism evidence="2 3">
    <name type="scientific">Serendipita indica (strain DSM 11827)</name>
    <name type="common">Root endophyte fungus</name>
    <name type="synonym">Piriformospora indica</name>
    <dbReference type="NCBI Taxonomy" id="1109443"/>
    <lineage>
        <taxon>Eukaryota</taxon>
        <taxon>Fungi</taxon>
        <taxon>Dikarya</taxon>
        <taxon>Basidiomycota</taxon>
        <taxon>Agaricomycotina</taxon>
        <taxon>Agaricomycetes</taxon>
        <taxon>Sebacinales</taxon>
        <taxon>Serendipitaceae</taxon>
        <taxon>Serendipita</taxon>
    </lineage>
</organism>
<feature type="signal peptide" evidence="1">
    <location>
        <begin position="1"/>
        <end position="19"/>
    </location>
</feature>
<dbReference type="HOGENOM" id="CLU_2197969_0_0_1"/>
<evidence type="ECO:0000313" key="3">
    <source>
        <dbReference type="Proteomes" id="UP000007148"/>
    </source>
</evidence>
<dbReference type="InParanoid" id="G4TZ84"/>
<protein>
    <submittedName>
        <fullName evidence="2">Uncharacterized protein</fullName>
    </submittedName>
</protein>